<evidence type="ECO:0000313" key="2">
    <source>
        <dbReference type="EMBL" id="EEZ75636.1"/>
    </source>
</evidence>
<protein>
    <submittedName>
        <fullName evidence="2">Uncharacterized protein</fullName>
    </submittedName>
</protein>
<feature type="transmembrane region" description="Helical" evidence="1">
    <location>
        <begin position="24"/>
        <end position="42"/>
    </location>
</feature>
<evidence type="ECO:0000256" key="1">
    <source>
        <dbReference type="SAM" id="Phobius"/>
    </source>
</evidence>
<organism evidence="2 3">
    <name type="scientific">Neisseria lactamica ATCC 23970</name>
    <dbReference type="NCBI Taxonomy" id="546265"/>
    <lineage>
        <taxon>Bacteria</taxon>
        <taxon>Pseudomonadati</taxon>
        <taxon>Pseudomonadota</taxon>
        <taxon>Betaproteobacteria</taxon>
        <taxon>Neisseriales</taxon>
        <taxon>Neisseriaceae</taxon>
        <taxon>Neisseria</taxon>
    </lineage>
</organism>
<reference evidence="2 3" key="1">
    <citation type="submission" date="2009-10" db="EMBL/GenBank/DDBJ databases">
        <authorList>
            <person name="Weinstock G."/>
            <person name="Sodergren E."/>
            <person name="Clifton S."/>
            <person name="Fulton L."/>
            <person name="Fulton B."/>
            <person name="Courtney L."/>
            <person name="Fronick C."/>
            <person name="Harrison M."/>
            <person name="Strong C."/>
            <person name="Farmer C."/>
            <person name="Delahaunty K."/>
            <person name="Markovic C."/>
            <person name="Hall O."/>
            <person name="Minx P."/>
            <person name="Tomlinson C."/>
            <person name="Mitreva M."/>
            <person name="Nelson J."/>
            <person name="Hou S."/>
            <person name="Wollam A."/>
            <person name="Pepin K.H."/>
            <person name="Johnson M."/>
            <person name="Bhonagiri V."/>
            <person name="Nash W.E."/>
            <person name="Warren W."/>
            <person name="Chinwalla A."/>
            <person name="Mardis E.R."/>
            <person name="Wilson R.K."/>
        </authorList>
    </citation>
    <scope>NUCLEOTIDE SEQUENCE [LARGE SCALE GENOMIC DNA]</scope>
    <source>
        <strain evidence="2 3">ATCC 23970</strain>
    </source>
</reference>
<comment type="caution">
    <text evidence="2">The sequence shown here is derived from an EMBL/GenBank/DDBJ whole genome shotgun (WGS) entry which is preliminary data.</text>
</comment>
<dbReference type="Proteomes" id="UP000003843">
    <property type="component" value="Unassembled WGS sequence"/>
</dbReference>
<evidence type="ECO:0000313" key="3">
    <source>
        <dbReference type="Proteomes" id="UP000003843"/>
    </source>
</evidence>
<accession>D0W9X2</accession>
<name>D0W9X2_NEILA</name>
<proteinExistence type="predicted"/>
<keyword evidence="1" id="KW-0812">Transmembrane</keyword>
<dbReference type="AlphaFoldDB" id="D0W9X2"/>
<keyword evidence="1" id="KW-1133">Transmembrane helix</keyword>
<sequence>MVFLVRLAFLPASGVPKTGSARHFTEYFFICLFGMGIFYINAARNAAE</sequence>
<keyword evidence="1" id="KW-0472">Membrane</keyword>
<dbReference type="EMBL" id="ACEQ02000014">
    <property type="protein sequence ID" value="EEZ75636.1"/>
    <property type="molecule type" value="Genomic_DNA"/>
</dbReference>
<gene>
    <name evidence="2" type="ORF">NEILACOT_04335</name>
</gene>